<proteinExistence type="predicted"/>
<feature type="non-terminal residue" evidence="2">
    <location>
        <position position="546"/>
    </location>
</feature>
<dbReference type="EMBL" id="GEDC01012323">
    <property type="protein sequence ID" value="JAS24975.1"/>
    <property type="molecule type" value="Transcribed_RNA"/>
</dbReference>
<gene>
    <name evidence="2" type="ORF">g.3957</name>
</gene>
<dbReference type="AlphaFoldDB" id="A0A1B6DH83"/>
<name>A0A1B6DH83_9HEMI</name>
<organism evidence="2">
    <name type="scientific">Clastoptera arizonana</name>
    <name type="common">Arizona spittle bug</name>
    <dbReference type="NCBI Taxonomy" id="38151"/>
    <lineage>
        <taxon>Eukaryota</taxon>
        <taxon>Metazoa</taxon>
        <taxon>Ecdysozoa</taxon>
        <taxon>Arthropoda</taxon>
        <taxon>Hexapoda</taxon>
        <taxon>Insecta</taxon>
        <taxon>Pterygota</taxon>
        <taxon>Neoptera</taxon>
        <taxon>Paraneoptera</taxon>
        <taxon>Hemiptera</taxon>
        <taxon>Auchenorrhyncha</taxon>
        <taxon>Cercopoidea</taxon>
        <taxon>Clastopteridae</taxon>
        <taxon>Clastoptera</taxon>
    </lineage>
</organism>
<reference evidence="2" key="1">
    <citation type="submission" date="2015-12" db="EMBL/GenBank/DDBJ databases">
        <title>De novo transcriptome assembly of four potential Pierce s Disease insect vectors from Arizona vineyards.</title>
        <authorList>
            <person name="Tassone E.E."/>
        </authorList>
    </citation>
    <scope>NUCLEOTIDE SEQUENCE</scope>
</reference>
<evidence type="ECO:0000256" key="1">
    <source>
        <dbReference type="SAM" id="Coils"/>
    </source>
</evidence>
<accession>A0A1B6DH83</accession>
<sequence length="546" mass="64593">MSASRKRSLLQRKTIPNLPWLPNIDNRHPPILIHPLGKNQYPPLLKDHSWTKSVPLKNGFEYLKPIDSIGNSYTTSARYLRLRKLYPQKKKYISECLDENGKLRYPPKLPKIEENKKFIKTAAQRHKPDVVKLEDLLNGEYDRRKAERKLRYQNKLKLKEELKQHEELKKQEEIKKSAIRELIEVVHPDEQKRLIKEDAEREQRKIVTTNDFERIQYYLFKGIEDRMIEPYKEQWLTKIKSKLLLHQYTAKGIPVLVTTLEQEVKESYNLSQRYALLEYILADPMEKVRLNIHTFPIGYPALIIRAPVPWHQQYSNAKHKIGYKLFTNHPIILLLKNLWKDNYKNFLFLPMTHLQEIGLPLMPDIIENMIDEMSANAKDVLVNKWLVDCVELVLANRSTWEHLVPREKNAPLLLIERLFDCANALLSKQLRILVMNSLNHLVDCFMIYKTGNAIDGEYKDLMFVRRPFYTVKVVPKLDNNGLNFEPEISTLRNKFWELFYKIIEINQGIPVLEKILLPTLNINKYLISVRSEEVEVQRIMKKALYG</sequence>
<protein>
    <submittedName>
        <fullName evidence="2">Uncharacterized protein</fullName>
    </submittedName>
</protein>
<evidence type="ECO:0000313" key="2">
    <source>
        <dbReference type="EMBL" id="JAS24975.1"/>
    </source>
</evidence>
<feature type="coiled-coil region" evidence="1">
    <location>
        <begin position="155"/>
        <end position="182"/>
    </location>
</feature>
<keyword evidence="1" id="KW-0175">Coiled coil</keyword>